<dbReference type="EMBL" id="MU004184">
    <property type="protein sequence ID" value="KAF2499529.1"/>
    <property type="molecule type" value="Genomic_DNA"/>
</dbReference>
<reference evidence="2" key="1">
    <citation type="journal article" date="2020" name="Stud. Mycol.">
        <title>101 Dothideomycetes genomes: a test case for predicting lifestyles and emergence of pathogens.</title>
        <authorList>
            <person name="Haridas S."/>
            <person name="Albert R."/>
            <person name="Binder M."/>
            <person name="Bloem J."/>
            <person name="Labutti K."/>
            <person name="Salamov A."/>
            <person name="Andreopoulos B."/>
            <person name="Baker S."/>
            <person name="Barry K."/>
            <person name="Bills G."/>
            <person name="Bluhm B."/>
            <person name="Cannon C."/>
            <person name="Castanera R."/>
            <person name="Culley D."/>
            <person name="Daum C."/>
            <person name="Ezra D."/>
            <person name="Gonzalez J."/>
            <person name="Henrissat B."/>
            <person name="Kuo A."/>
            <person name="Liang C."/>
            <person name="Lipzen A."/>
            <person name="Lutzoni F."/>
            <person name="Magnuson J."/>
            <person name="Mondo S."/>
            <person name="Nolan M."/>
            <person name="Ohm R."/>
            <person name="Pangilinan J."/>
            <person name="Park H.-J."/>
            <person name="Ramirez L."/>
            <person name="Alfaro M."/>
            <person name="Sun H."/>
            <person name="Tritt A."/>
            <person name="Yoshinaga Y."/>
            <person name="Zwiers L.-H."/>
            <person name="Turgeon B."/>
            <person name="Goodwin S."/>
            <person name="Spatafora J."/>
            <person name="Crous P."/>
            <person name="Grigoriev I."/>
        </authorList>
    </citation>
    <scope>NUCLEOTIDE SEQUENCE</scope>
    <source>
        <strain evidence="2">CBS 269.34</strain>
    </source>
</reference>
<dbReference type="AlphaFoldDB" id="A0A6A6R4R7"/>
<sequence length="363" mass="41951">MSLSIFKRWRKHTSRKQPSSSLCSPTSAFLALPIDIMECIFDILSPQSTIFLAQTCSAFRGLLQSRARAANKSLVPLSEDHTQYLQIMHRILPLHRLCNFCHSFQPWDRSDVPNTDVIDVWEGRCLACPEQDDYLYKSVVLGDKMQERMRGIAHRHVQMAVKLHGLPRYQKEVRNLLKPFMVTCMEQVQLSLSPLLQVYPWLHRINSAPKLEVKPAVVRGRYLLRRRVRLKLPLRHACSMATVLQYFQQKYLAPCPYLPEGAETRLRDRIAELDTQRTLLSDVPSPACYFSCAFCPTDFSFAALSWSEFVLNIWQDFGTGVSPGDPFWSSHFAIHQVAWQFHTPLFEYEHGSIREMYEADVGN</sequence>
<dbReference type="SUPFAM" id="SSF81383">
    <property type="entry name" value="F-box domain"/>
    <property type="match status" value="1"/>
</dbReference>
<dbReference type="Proteomes" id="UP000799750">
    <property type="component" value="Unassembled WGS sequence"/>
</dbReference>
<protein>
    <recommendedName>
        <fullName evidence="1">F-box domain-containing protein</fullName>
    </recommendedName>
</protein>
<evidence type="ECO:0000313" key="2">
    <source>
        <dbReference type="EMBL" id="KAF2499529.1"/>
    </source>
</evidence>
<accession>A0A6A6R4R7</accession>
<evidence type="ECO:0000313" key="3">
    <source>
        <dbReference type="Proteomes" id="UP000799750"/>
    </source>
</evidence>
<dbReference type="InterPro" id="IPR036047">
    <property type="entry name" value="F-box-like_dom_sf"/>
</dbReference>
<gene>
    <name evidence="2" type="ORF">BU16DRAFT_274792</name>
</gene>
<evidence type="ECO:0000259" key="1">
    <source>
        <dbReference type="PROSITE" id="PS50181"/>
    </source>
</evidence>
<name>A0A6A6R4R7_9PEZI</name>
<organism evidence="2 3">
    <name type="scientific">Lophium mytilinum</name>
    <dbReference type="NCBI Taxonomy" id="390894"/>
    <lineage>
        <taxon>Eukaryota</taxon>
        <taxon>Fungi</taxon>
        <taxon>Dikarya</taxon>
        <taxon>Ascomycota</taxon>
        <taxon>Pezizomycotina</taxon>
        <taxon>Dothideomycetes</taxon>
        <taxon>Pleosporomycetidae</taxon>
        <taxon>Mytilinidiales</taxon>
        <taxon>Mytilinidiaceae</taxon>
        <taxon>Lophium</taxon>
    </lineage>
</organism>
<feature type="domain" description="F-box" evidence="1">
    <location>
        <begin position="26"/>
        <end position="74"/>
    </location>
</feature>
<dbReference type="OrthoDB" id="3766406at2759"/>
<dbReference type="Pfam" id="PF00646">
    <property type="entry name" value="F-box"/>
    <property type="match status" value="1"/>
</dbReference>
<keyword evidence="3" id="KW-1185">Reference proteome</keyword>
<dbReference type="PROSITE" id="PS50181">
    <property type="entry name" value="FBOX"/>
    <property type="match status" value="1"/>
</dbReference>
<proteinExistence type="predicted"/>
<dbReference type="InterPro" id="IPR001810">
    <property type="entry name" value="F-box_dom"/>
</dbReference>